<evidence type="ECO:0000313" key="10">
    <source>
        <dbReference type="Proteomes" id="UP001305779"/>
    </source>
</evidence>
<evidence type="ECO:0000313" key="9">
    <source>
        <dbReference type="EMBL" id="KAK4499340.1"/>
    </source>
</evidence>
<keyword evidence="6" id="KW-0539">Nucleus</keyword>
<dbReference type="InterPro" id="IPR032705">
    <property type="entry name" value="ORC4_C"/>
</dbReference>
<feature type="compositionally biased region" description="Polar residues" evidence="7">
    <location>
        <begin position="216"/>
        <end position="226"/>
    </location>
</feature>
<dbReference type="SUPFAM" id="SSF53474">
    <property type="entry name" value="alpha/beta-Hydrolases"/>
    <property type="match status" value="1"/>
</dbReference>
<dbReference type="PANTHER" id="PTHR12087">
    <property type="entry name" value="ORIGIN RECOGNITION COMPLEX SUBUNIT 4"/>
    <property type="match status" value="1"/>
</dbReference>
<dbReference type="Proteomes" id="UP001305779">
    <property type="component" value="Unassembled WGS sequence"/>
</dbReference>
<evidence type="ECO:0000256" key="5">
    <source>
        <dbReference type="ARBA" id="ARBA00023125"/>
    </source>
</evidence>
<name>A0ABR0ECV7_ZASCE</name>
<feature type="compositionally biased region" description="Basic and acidic residues" evidence="7">
    <location>
        <begin position="236"/>
        <end position="255"/>
    </location>
</feature>
<organism evidence="9 10">
    <name type="scientific">Zasmidium cellare</name>
    <name type="common">Wine cellar mold</name>
    <name type="synonym">Racodium cellare</name>
    <dbReference type="NCBI Taxonomy" id="395010"/>
    <lineage>
        <taxon>Eukaryota</taxon>
        <taxon>Fungi</taxon>
        <taxon>Dikarya</taxon>
        <taxon>Ascomycota</taxon>
        <taxon>Pezizomycotina</taxon>
        <taxon>Dothideomycetes</taxon>
        <taxon>Dothideomycetidae</taxon>
        <taxon>Mycosphaerellales</taxon>
        <taxon>Mycosphaerellaceae</taxon>
        <taxon>Zasmidium</taxon>
    </lineage>
</organism>
<evidence type="ECO:0000259" key="8">
    <source>
        <dbReference type="SMART" id="SM00382"/>
    </source>
</evidence>
<keyword evidence="4" id="KW-0235">DNA replication</keyword>
<dbReference type="Pfam" id="PF14629">
    <property type="entry name" value="ORC4_C"/>
    <property type="match status" value="1"/>
</dbReference>
<feature type="compositionally biased region" description="Basic residues" evidence="7">
    <location>
        <begin position="1"/>
        <end position="11"/>
    </location>
</feature>
<accession>A0ABR0ECV7</accession>
<dbReference type="InterPro" id="IPR016527">
    <property type="entry name" value="ORC4"/>
</dbReference>
<evidence type="ECO:0000256" key="7">
    <source>
        <dbReference type="SAM" id="MobiDB-lite"/>
    </source>
</evidence>
<dbReference type="InterPro" id="IPR029058">
    <property type="entry name" value="AB_hydrolase_fold"/>
</dbReference>
<feature type="compositionally biased region" description="Basic and acidic residues" evidence="7">
    <location>
        <begin position="114"/>
        <end position="165"/>
    </location>
</feature>
<feature type="compositionally biased region" description="Basic and acidic residues" evidence="7">
    <location>
        <begin position="74"/>
        <end position="91"/>
    </location>
</feature>
<protein>
    <recommendedName>
        <fullName evidence="3">Origin recognition complex subunit 4</fullName>
    </recommendedName>
</protein>
<dbReference type="SMART" id="SM00382">
    <property type="entry name" value="AAA"/>
    <property type="match status" value="1"/>
</dbReference>
<gene>
    <name evidence="9" type="ORF">PRZ48_009853</name>
</gene>
<keyword evidence="5" id="KW-0238">DNA-binding</keyword>
<comment type="similarity">
    <text evidence="2">Belongs to the ORC4 family.</text>
</comment>
<reference evidence="9 10" key="1">
    <citation type="journal article" date="2023" name="G3 (Bethesda)">
        <title>A chromosome-level genome assembly of Zasmidium syzygii isolated from banana leaves.</title>
        <authorList>
            <person name="van Westerhoven A.C."/>
            <person name="Mehrabi R."/>
            <person name="Talebi R."/>
            <person name="Steentjes M.B.F."/>
            <person name="Corcolon B."/>
            <person name="Chong P.A."/>
            <person name="Kema G.H.J."/>
            <person name="Seidl M.F."/>
        </authorList>
    </citation>
    <scope>NUCLEOTIDE SEQUENCE [LARGE SCALE GENOMIC DNA]</scope>
    <source>
        <strain evidence="9 10">P124</strain>
    </source>
</reference>
<evidence type="ECO:0000256" key="6">
    <source>
        <dbReference type="ARBA" id="ARBA00023242"/>
    </source>
</evidence>
<evidence type="ECO:0000256" key="3">
    <source>
        <dbReference type="ARBA" id="ARBA00019083"/>
    </source>
</evidence>
<feature type="region of interest" description="Disordered" evidence="7">
    <location>
        <begin position="1"/>
        <end position="345"/>
    </location>
</feature>
<comment type="subcellular location">
    <subcellularLocation>
        <location evidence="1">Nucleus</location>
    </subcellularLocation>
</comment>
<sequence>MSAMRALKRRRLDNEEDSNKSSPGASTGRTPSTPATEKRNGRLTQSSPAVARNGTAKSSTSSSQNLWQQARAKALADKQQPRKPASRKDVDVYDDIEGANAGHARPSTGKTTQRRGESDGVKRKSLDPLRNQKEQDSSTPKKHDPGLPRSVKEEEDVSPKKRTLDPLRNQKAQDSTTASPKKSGTSLGFFKQFRDPKAGASPAAKTANVKTGPVPSGSNEQPQESAKNWFYGKPKKTFEDEIRELEENARQKAADDESEDELAQPDVVRRSSARQPSQRSSVEQTKQIQEPVPSPSARKTKPPDRGKAPQAKPLVLEDMLDGGSDTEKSDLEVPESEEEEKLAKVLERPTSIRSNRQPISKKITPRALKAAGPTSLKTFEPEHLKCIQRIVLEKLVRKRATPLANLDDEYAKVHTVIHQTITAGESNSMLLIGARGSGKTTLVDQILREESAKHSDDFHAIRLNGFIHTDDKIALREIWRQLGKEMELEEEDSTSKNYADTMSKLLALLSHPAEQETEDAGRITKSVIFILDEFELFASHPRQTLLYNLFDIAQSRKAPIAVLGLTTRIDVAESLEKRVKSRFSHRYVHLSLPKSFQAFEQICNAALSVASKELSLDEKGILSKSTTTQDSMSDEPMVLLLWNTLADEILKSKPCNEFLRRLYFTTKSVPDFLASLTVAVANMPIDSTTTVPVLIDHFSSILSHPPLQPPDSKLSLLHSFSTIQLALLVCAARLTNIYGTEVITFALAYEEYRNLAAKAKLQASAAGAIAQGAGNRVWGKAVARGAWEELVECGMIMEDGRAGGTARVDKTKFDNKARKDINGLTLDPTELPAHLLRAAYLVGKIPFRACLSDQRISYTLYIPEQYCKIHKTLQKKNIDDIPPRLPLVVNIHSTRRDAVTCRDSLIDFADKHGVAILAPLFPAALDGVFDLDSYKNLRTKKLQADLVLIDILNEISHIWPGICSDPIILMGFSGGAQFVHRFMYLYPERIAAVAIAAPGSVTKLDPEPWPRGTGNIGEMFAEQDIYLDVIQNISDISLFVGERDGEEARGPEGELREWLSKRLGDSIGAFGGASKDKKQARPKGRLEGLQDLQDNWFQKGIDCELEIVPDAGHNYAAMVPAMIEWLEECQAIRHPGP</sequence>
<dbReference type="InterPro" id="IPR041664">
    <property type="entry name" value="AAA_16"/>
</dbReference>
<feature type="compositionally biased region" description="Polar residues" evidence="7">
    <location>
        <begin position="170"/>
        <end position="186"/>
    </location>
</feature>
<dbReference type="Pfam" id="PF13191">
    <property type="entry name" value="AAA_16"/>
    <property type="match status" value="1"/>
</dbReference>
<feature type="compositionally biased region" description="Polar residues" evidence="7">
    <location>
        <begin position="20"/>
        <end position="35"/>
    </location>
</feature>
<dbReference type="InterPro" id="IPR003593">
    <property type="entry name" value="AAA+_ATPase"/>
</dbReference>
<dbReference type="SUPFAM" id="SSF52540">
    <property type="entry name" value="P-loop containing nucleoside triphosphate hydrolases"/>
    <property type="match status" value="1"/>
</dbReference>
<dbReference type="InterPro" id="IPR027417">
    <property type="entry name" value="P-loop_NTPase"/>
</dbReference>
<evidence type="ECO:0000256" key="4">
    <source>
        <dbReference type="ARBA" id="ARBA00022705"/>
    </source>
</evidence>
<evidence type="ECO:0000256" key="1">
    <source>
        <dbReference type="ARBA" id="ARBA00004123"/>
    </source>
</evidence>
<dbReference type="PANTHER" id="PTHR12087:SF0">
    <property type="entry name" value="ORIGIN RECOGNITION COMPLEX SUBUNIT 4"/>
    <property type="match status" value="1"/>
</dbReference>
<proteinExistence type="inferred from homology"/>
<feature type="domain" description="AAA+ ATPase" evidence="8">
    <location>
        <begin position="425"/>
        <end position="593"/>
    </location>
</feature>
<dbReference type="Gene3D" id="3.40.50.1820">
    <property type="entry name" value="alpha/beta hydrolase"/>
    <property type="match status" value="1"/>
</dbReference>
<dbReference type="EMBL" id="JAXOVC010000007">
    <property type="protein sequence ID" value="KAK4499340.1"/>
    <property type="molecule type" value="Genomic_DNA"/>
</dbReference>
<dbReference type="Gene3D" id="3.40.50.300">
    <property type="entry name" value="P-loop containing nucleotide triphosphate hydrolases"/>
    <property type="match status" value="1"/>
</dbReference>
<comment type="caution">
    <text evidence="9">The sequence shown here is derived from an EMBL/GenBank/DDBJ whole genome shotgun (WGS) entry which is preliminary data.</text>
</comment>
<evidence type="ECO:0000256" key="2">
    <source>
        <dbReference type="ARBA" id="ARBA00005334"/>
    </source>
</evidence>
<feature type="compositionally biased region" description="Polar residues" evidence="7">
    <location>
        <begin position="55"/>
        <end position="68"/>
    </location>
</feature>
<keyword evidence="10" id="KW-1185">Reference proteome</keyword>